<proteinExistence type="predicted"/>
<feature type="region of interest" description="Disordered" evidence="1">
    <location>
        <begin position="213"/>
        <end position="272"/>
    </location>
</feature>
<reference evidence="2 3" key="1">
    <citation type="journal article" date="2012" name="Genome Biol.">
        <title>Genome and low-iron response of an oceanic diatom adapted to chronic iron limitation.</title>
        <authorList>
            <person name="Lommer M."/>
            <person name="Specht M."/>
            <person name="Roy A.S."/>
            <person name="Kraemer L."/>
            <person name="Andreson R."/>
            <person name="Gutowska M.A."/>
            <person name="Wolf J."/>
            <person name="Bergner S.V."/>
            <person name="Schilhabel M.B."/>
            <person name="Klostermeier U.C."/>
            <person name="Beiko R.G."/>
            <person name="Rosenstiel P."/>
            <person name="Hippler M."/>
            <person name="Laroche J."/>
        </authorList>
    </citation>
    <scope>NUCLEOTIDE SEQUENCE [LARGE SCALE GENOMIC DNA]</scope>
    <source>
        <strain evidence="2 3">CCMP1005</strain>
    </source>
</reference>
<organism evidence="2 3">
    <name type="scientific">Thalassiosira oceanica</name>
    <name type="common">Marine diatom</name>
    <dbReference type="NCBI Taxonomy" id="159749"/>
    <lineage>
        <taxon>Eukaryota</taxon>
        <taxon>Sar</taxon>
        <taxon>Stramenopiles</taxon>
        <taxon>Ochrophyta</taxon>
        <taxon>Bacillariophyta</taxon>
        <taxon>Coscinodiscophyceae</taxon>
        <taxon>Thalassiosirophycidae</taxon>
        <taxon>Thalassiosirales</taxon>
        <taxon>Thalassiosiraceae</taxon>
        <taxon>Thalassiosira</taxon>
    </lineage>
</organism>
<dbReference type="AlphaFoldDB" id="K0R8M8"/>
<dbReference type="Proteomes" id="UP000266841">
    <property type="component" value="Unassembled WGS sequence"/>
</dbReference>
<feature type="compositionally biased region" description="Basic residues" evidence="1">
    <location>
        <begin position="87"/>
        <end position="97"/>
    </location>
</feature>
<feature type="region of interest" description="Disordered" evidence="1">
    <location>
        <begin position="359"/>
        <end position="382"/>
    </location>
</feature>
<feature type="compositionally biased region" description="Pro residues" evidence="1">
    <location>
        <begin position="73"/>
        <end position="83"/>
    </location>
</feature>
<protein>
    <submittedName>
        <fullName evidence="2">Uncharacterized protein</fullName>
    </submittedName>
</protein>
<dbReference type="EMBL" id="AGNL01044358">
    <property type="protein sequence ID" value="EJK49888.1"/>
    <property type="molecule type" value="Genomic_DNA"/>
</dbReference>
<feature type="compositionally biased region" description="Basic and acidic residues" evidence="1">
    <location>
        <begin position="251"/>
        <end position="272"/>
    </location>
</feature>
<sequence length="382" mass="41047">RRGIPPVRSTWPRTRRTVPPSRGPAGGSSRRSRPRTVRRVRRTRRRESGPGGASSRTGPTIRRRRPRGRRRPGPAPSPPPGTPPRRCAPRPRPRRGTPRSSRPPPPAAAVVAAVVAVVAVRPARPPLGVQDRLDDVRVLHVDAPALHARGRVDEPAVGSGAPLGLLGRHRVSQEVAHRSSLAPVASVEWSWAGSLAGACTDEKIEAALETSQPPAVGCSSLFPERSNDPSGATKSEAAKAKQAGDIQSESKWTDGSRRRGEHRPGPREILREEMKRKMKQRSLFKGVEFQDVFFEGQVSTNLSPASMMGGRARVHVSLFHDQGQFTTSRAKLSQQPTGLEGGRMGLHPSHRAMYALTSAGSRTPLPSGGGRGPAVPPDLVGL</sequence>
<gene>
    <name evidence="2" type="ORF">THAOC_31188</name>
</gene>
<evidence type="ECO:0000256" key="1">
    <source>
        <dbReference type="SAM" id="MobiDB-lite"/>
    </source>
</evidence>
<feature type="compositionally biased region" description="Basic residues" evidence="1">
    <location>
        <begin position="30"/>
        <end position="45"/>
    </location>
</feature>
<keyword evidence="3" id="KW-1185">Reference proteome</keyword>
<accession>K0R8M8</accession>
<evidence type="ECO:0000313" key="2">
    <source>
        <dbReference type="EMBL" id="EJK49888.1"/>
    </source>
</evidence>
<feature type="non-terminal residue" evidence="2">
    <location>
        <position position="1"/>
    </location>
</feature>
<feature type="compositionally biased region" description="Basic residues" evidence="1">
    <location>
        <begin position="61"/>
        <end position="72"/>
    </location>
</feature>
<comment type="caution">
    <text evidence="2">The sequence shown here is derived from an EMBL/GenBank/DDBJ whole genome shotgun (WGS) entry which is preliminary data.</text>
</comment>
<evidence type="ECO:0000313" key="3">
    <source>
        <dbReference type="Proteomes" id="UP000266841"/>
    </source>
</evidence>
<feature type="region of interest" description="Disordered" evidence="1">
    <location>
        <begin position="1"/>
        <end position="106"/>
    </location>
</feature>
<name>K0R8M8_THAOC</name>